<name>A0A2U8I9E9_9GAMM</name>
<protein>
    <submittedName>
        <fullName evidence="2">Uncharacterized protein</fullName>
    </submittedName>
</protein>
<dbReference type="EMBL" id="CP021661">
    <property type="protein sequence ID" value="AWK15666.1"/>
    <property type="molecule type" value="Genomic_DNA"/>
</dbReference>
<reference evidence="2 3" key="1">
    <citation type="submission" date="2017-05" db="EMBL/GenBank/DDBJ databases">
        <title>Genome sequence of Candidatus Fukatsuia symbiotica and Candidatus Hamiltonella defensa from Acyrthosiphon pisum strain 5D.</title>
        <authorList>
            <person name="Patel V.A."/>
            <person name="Chevignon G."/>
            <person name="Russell J.A."/>
            <person name="Oliver K.M."/>
        </authorList>
    </citation>
    <scope>NUCLEOTIDE SEQUENCE [LARGE SCALE GENOMIC DNA]</scope>
    <source>
        <strain evidence="2 3">5D</strain>
        <plasmid evidence="2 3">p5D_Fsymbiotica-2</plasmid>
    </source>
</reference>
<accession>A0A2U8I9E9</accession>
<evidence type="ECO:0000313" key="1">
    <source>
        <dbReference type="EMBL" id="AWK15666.1"/>
    </source>
</evidence>
<proteinExistence type="predicted"/>
<dbReference type="Proteomes" id="UP000261875">
    <property type="component" value="Plasmid p5D_Fsymbiotica-2"/>
</dbReference>
<sequence length="61" mass="6607">MAVKGLTIVWRACAYVAFCSWPCWVLQGVKKDDTEAYQNLSLAGNPPLPPAAAMFMASGKM</sequence>
<evidence type="ECO:0000313" key="3">
    <source>
        <dbReference type="Proteomes" id="UP000261875"/>
    </source>
</evidence>
<geneLocation type="plasmid" evidence="2 3">
    <name>p5D_Fsymbiotica-2</name>
</geneLocation>
<gene>
    <name evidence="1" type="ORF">CCS41_14775</name>
    <name evidence="2" type="ORF">CCS41_14835</name>
</gene>
<keyword evidence="3" id="KW-1185">Reference proteome</keyword>
<dbReference type="AlphaFoldDB" id="A0A2U8I9E9"/>
<dbReference type="KEGG" id="fsm:CCS41_14835"/>
<organism evidence="2 3">
    <name type="scientific">Candidatus Fukatsuia symbiotica</name>
    <dbReference type="NCBI Taxonomy" id="1878942"/>
    <lineage>
        <taxon>Bacteria</taxon>
        <taxon>Pseudomonadati</taxon>
        <taxon>Pseudomonadota</taxon>
        <taxon>Gammaproteobacteria</taxon>
        <taxon>Enterobacterales</taxon>
        <taxon>Yersiniaceae</taxon>
        <taxon>Candidatus Fukatsuia</taxon>
    </lineage>
</organism>
<dbReference type="KEGG" id="fsm:CCS41_14775"/>
<dbReference type="EMBL" id="CP021661">
    <property type="protein sequence ID" value="AWK15678.1"/>
    <property type="molecule type" value="Genomic_DNA"/>
</dbReference>
<evidence type="ECO:0000313" key="2">
    <source>
        <dbReference type="EMBL" id="AWK15678.1"/>
    </source>
</evidence>
<keyword evidence="2" id="KW-0614">Plasmid</keyword>